<sequence>EVGGSFKPMILNSYKKISHSHKVIFHYYGALGHIRPCFIQMMHDLRWRHLVHTSYGSSARKMQKSIGEEGD</sequence>
<feature type="non-terminal residue" evidence="1">
    <location>
        <position position="1"/>
    </location>
</feature>
<gene>
    <name evidence="1" type="ORF">J1N35_033923</name>
</gene>
<keyword evidence="2" id="KW-1185">Reference proteome</keyword>
<dbReference type="EMBL" id="JAIQCV010000010">
    <property type="protein sequence ID" value="KAH1055858.1"/>
    <property type="molecule type" value="Genomic_DNA"/>
</dbReference>
<evidence type="ECO:0000313" key="2">
    <source>
        <dbReference type="Proteomes" id="UP000828251"/>
    </source>
</evidence>
<dbReference type="AlphaFoldDB" id="A0A9D3UR82"/>
<evidence type="ECO:0000313" key="1">
    <source>
        <dbReference type="EMBL" id="KAH1055858.1"/>
    </source>
</evidence>
<accession>A0A9D3UR82</accession>
<dbReference type="Proteomes" id="UP000828251">
    <property type="component" value="Unassembled WGS sequence"/>
</dbReference>
<comment type="caution">
    <text evidence="1">The sequence shown here is derived from an EMBL/GenBank/DDBJ whole genome shotgun (WGS) entry which is preliminary data.</text>
</comment>
<proteinExistence type="predicted"/>
<organism evidence="1 2">
    <name type="scientific">Gossypium stocksii</name>
    <dbReference type="NCBI Taxonomy" id="47602"/>
    <lineage>
        <taxon>Eukaryota</taxon>
        <taxon>Viridiplantae</taxon>
        <taxon>Streptophyta</taxon>
        <taxon>Embryophyta</taxon>
        <taxon>Tracheophyta</taxon>
        <taxon>Spermatophyta</taxon>
        <taxon>Magnoliopsida</taxon>
        <taxon>eudicotyledons</taxon>
        <taxon>Gunneridae</taxon>
        <taxon>Pentapetalae</taxon>
        <taxon>rosids</taxon>
        <taxon>malvids</taxon>
        <taxon>Malvales</taxon>
        <taxon>Malvaceae</taxon>
        <taxon>Malvoideae</taxon>
        <taxon>Gossypium</taxon>
    </lineage>
</organism>
<reference evidence="1 2" key="1">
    <citation type="journal article" date="2021" name="Plant Biotechnol. J.">
        <title>Multi-omics assisted identification of the key and species-specific regulatory components of drought-tolerant mechanisms in Gossypium stocksii.</title>
        <authorList>
            <person name="Yu D."/>
            <person name="Ke L."/>
            <person name="Zhang D."/>
            <person name="Wu Y."/>
            <person name="Sun Y."/>
            <person name="Mei J."/>
            <person name="Sun J."/>
            <person name="Sun Y."/>
        </authorList>
    </citation>
    <scope>NUCLEOTIDE SEQUENCE [LARGE SCALE GENOMIC DNA]</scope>
    <source>
        <strain evidence="2">cv. E1</strain>
        <tissue evidence="1">Leaf</tissue>
    </source>
</reference>
<protein>
    <submittedName>
        <fullName evidence="1">Uncharacterized protein</fullName>
    </submittedName>
</protein>
<name>A0A9D3UR82_9ROSI</name>